<reference evidence="9 10" key="1">
    <citation type="journal article" date="2023" name="Elife">
        <title>Identification of key yeast species and microbe-microbe interactions impacting larval growth of Drosophila in the wild.</title>
        <authorList>
            <person name="Mure A."/>
            <person name="Sugiura Y."/>
            <person name="Maeda R."/>
            <person name="Honda K."/>
            <person name="Sakurai N."/>
            <person name="Takahashi Y."/>
            <person name="Watada M."/>
            <person name="Katoh T."/>
            <person name="Gotoh A."/>
            <person name="Gotoh Y."/>
            <person name="Taniguchi I."/>
            <person name="Nakamura K."/>
            <person name="Hayashi T."/>
            <person name="Katayama T."/>
            <person name="Uemura T."/>
            <person name="Hattori Y."/>
        </authorList>
    </citation>
    <scope>NUCLEOTIDE SEQUENCE [LARGE SCALE GENOMIC DNA]</scope>
    <source>
        <strain evidence="9 10">PK-24</strain>
    </source>
</reference>
<feature type="transmembrane region" description="Helical" evidence="8">
    <location>
        <begin position="276"/>
        <end position="299"/>
    </location>
</feature>
<gene>
    <name evidence="9" type="ORF">DAPK24_011270</name>
</gene>
<feature type="transmembrane region" description="Helical" evidence="8">
    <location>
        <begin position="213"/>
        <end position="232"/>
    </location>
</feature>
<feature type="transmembrane region" description="Helical" evidence="8">
    <location>
        <begin position="244"/>
        <end position="264"/>
    </location>
</feature>
<comment type="subcellular location">
    <subcellularLocation>
        <location evidence="1 8">Membrane</location>
        <topology evidence="1 8">Multi-pass membrane protein</topology>
    </subcellularLocation>
</comment>
<name>A0AAV5QZW9_PICKL</name>
<evidence type="ECO:0000256" key="5">
    <source>
        <dbReference type="ARBA" id="ARBA00022989"/>
    </source>
</evidence>
<dbReference type="InterPro" id="IPR003689">
    <property type="entry name" value="ZIP"/>
</dbReference>
<evidence type="ECO:0000256" key="4">
    <source>
        <dbReference type="ARBA" id="ARBA00022692"/>
    </source>
</evidence>
<organism evidence="9 10">
    <name type="scientific">Pichia kluyveri</name>
    <name type="common">Yeast</name>
    <dbReference type="NCBI Taxonomy" id="36015"/>
    <lineage>
        <taxon>Eukaryota</taxon>
        <taxon>Fungi</taxon>
        <taxon>Dikarya</taxon>
        <taxon>Ascomycota</taxon>
        <taxon>Saccharomycotina</taxon>
        <taxon>Pichiomycetes</taxon>
        <taxon>Pichiales</taxon>
        <taxon>Pichiaceae</taxon>
        <taxon>Pichia</taxon>
    </lineage>
</organism>
<keyword evidence="7 8" id="KW-0472">Membrane</keyword>
<feature type="transmembrane region" description="Helical" evidence="8">
    <location>
        <begin position="47"/>
        <end position="66"/>
    </location>
</feature>
<dbReference type="Proteomes" id="UP001378960">
    <property type="component" value="Unassembled WGS sequence"/>
</dbReference>
<feature type="transmembrane region" description="Helical" evidence="8">
    <location>
        <begin position="118"/>
        <end position="141"/>
    </location>
</feature>
<dbReference type="InterPro" id="IPR004698">
    <property type="entry name" value="Zn/Fe_permease_fun/pln"/>
</dbReference>
<dbReference type="AlphaFoldDB" id="A0AAV5QZW9"/>
<keyword evidence="3 8" id="KW-0813">Transport</keyword>
<evidence type="ECO:0000256" key="2">
    <source>
        <dbReference type="ARBA" id="ARBA00006939"/>
    </source>
</evidence>
<dbReference type="Pfam" id="PF02535">
    <property type="entry name" value="Zip"/>
    <property type="match status" value="1"/>
</dbReference>
<dbReference type="GO" id="GO:0071578">
    <property type="term" value="P:zinc ion import across plasma membrane"/>
    <property type="evidence" value="ECO:0007669"/>
    <property type="project" value="TreeGrafter"/>
</dbReference>
<dbReference type="NCBIfam" id="TIGR00820">
    <property type="entry name" value="zip"/>
    <property type="match status" value="1"/>
</dbReference>
<evidence type="ECO:0000256" key="3">
    <source>
        <dbReference type="ARBA" id="ARBA00022448"/>
    </source>
</evidence>
<evidence type="ECO:0000256" key="6">
    <source>
        <dbReference type="ARBA" id="ARBA00023065"/>
    </source>
</evidence>
<sequence>MPDWSQFPDPDNVSLTNEDVPDFFKICVIQGVADAGASFTGGTATRIGSIFVIFVVSTFVTVLPLLTQRFNWKLSKWFYLFAKFFGAGVILATAFVHLMDPAYGEIGGDTCVGMTGNWASYSWVPALILASISVTFLTELFSEVWVERKYGYVPEEPDVQKLLTEKINEINNDNDNAEENDGAVSDLNKNDEFAVDQKSLTSELSRYEFKTQFSAFLILEFGVIFHSVIIGLNLGSTDYDEFKTLYVVLVFHQSFEGLGIGARLSAIPWPKDKPEFLKYLLCFAYGIVTPISIAIGIGVRTTYASNSFTANIVSGVLDSLSSGILIYTSLVEFIARDFIFNKEIKTKTTDLMFSLVSLFLGAGIMALVGKWA</sequence>
<evidence type="ECO:0000256" key="7">
    <source>
        <dbReference type="ARBA" id="ARBA00023136"/>
    </source>
</evidence>
<evidence type="ECO:0000256" key="8">
    <source>
        <dbReference type="RuleBase" id="RU362088"/>
    </source>
</evidence>
<evidence type="ECO:0000256" key="1">
    <source>
        <dbReference type="ARBA" id="ARBA00004141"/>
    </source>
</evidence>
<comment type="caution">
    <text evidence="9">The sequence shown here is derived from an EMBL/GenBank/DDBJ whole genome shotgun (WGS) entry which is preliminary data.</text>
</comment>
<proteinExistence type="inferred from homology"/>
<dbReference type="PANTHER" id="PTHR11040:SF32">
    <property type="entry name" value="ZINC-REGULATED TRANSPORTER 1"/>
    <property type="match status" value="1"/>
</dbReference>
<dbReference type="PANTHER" id="PTHR11040">
    <property type="entry name" value="ZINC/IRON TRANSPORTER"/>
    <property type="match status" value="1"/>
</dbReference>
<evidence type="ECO:0000313" key="10">
    <source>
        <dbReference type="Proteomes" id="UP001378960"/>
    </source>
</evidence>
<dbReference type="GO" id="GO:0005886">
    <property type="term" value="C:plasma membrane"/>
    <property type="evidence" value="ECO:0007669"/>
    <property type="project" value="TreeGrafter"/>
</dbReference>
<dbReference type="EMBL" id="BTGB01000001">
    <property type="protein sequence ID" value="GMM44552.1"/>
    <property type="molecule type" value="Genomic_DNA"/>
</dbReference>
<accession>A0AAV5QZW9</accession>
<feature type="transmembrane region" description="Helical" evidence="8">
    <location>
        <begin position="351"/>
        <end position="369"/>
    </location>
</feature>
<protein>
    <submittedName>
        <fullName evidence="9">High-affinity Zn(2+) transporter</fullName>
    </submittedName>
</protein>
<feature type="transmembrane region" description="Helical" evidence="8">
    <location>
        <begin position="319"/>
        <end position="339"/>
    </location>
</feature>
<keyword evidence="6 8" id="KW-0406">Ion transport</keyword>
<keyword evidence="5 8" id="KW-1133">Transmembrane helix</keyword>
<dbReference type="GO" id="GO:0000006">
    <property type="term" value="F:high-affinity zinc transmembrane transporter activity"/>
    <property type="evidence" value="ECO:0007669"/>
    <property type="project" value="TreeGrafter"/>
</dbReference>
<evidence type="ECO:0000313" key="9">
    <source>
        <dbReference type="EMBL" id="GMM44552.1"/>
    </source>
</evidence>
<keyword evidence="4 8" id="KW-0812">Transmembrane</keyword>
<comment type="similarity">
    <text evidence="2 8">Belongs to the ZIP transporter (TC 2.A.5) family.</text>
</comment>
<keyword evidence="10" id="KW-1185">Reference proteome</keyword>
<feature type="transmembrane region" description="Helical" evidence="8">
    <location>
        <begin position="78"/>
        <end position="98"/>
    </location>
</feature>